<feature type="DNA-binding region" description="H-T-H motif" evidence="4">
    <location>
        <begin position="39"/>
        <end position="58"/>
    </location>
</feature>
<evidence type="ECO:0000313" key="7">
    <source>
        <dbReference type="Proteomes" id="UP001327225"/>
    </source>
</evidence>
<dbReference type="PANTHER" id="PTHR30055">
    <property type="entry name" value="HTH-TYPE TRANSCRIPTIONAL REGULATOR RUTR"/>
    <property type="match status" value="1"/>
</dbReference>
<sequence>MATRKYEQVLRAEAAAETRRRILEAVGQRLREAPTEQPSLEKVAKLANVSRSTIYADFGSRAGLFDAFVADLWDRTGLEDLGEAVKSGDAREHLRRGIAAASRMKGQEIAIYRVLHAMDRLDPESAGGAVRHMEEDRKAGMKKLAEHLADGGVLREDVSKEQAFDALWVLTSFEALDLLVTGRRMSLDRAINTLVNMAERSVCRPSRSRPPRSKS</sequence>
<feature type="domain" description="HTH tetR-type" evidence="5">
    <location>
        <begin position="16"/>
        <end position="76"/>
    </location>
</feature>
<gene>
    <name evidence="6" type="ORF">SHK19_00195</name>
</gene>
<name>A0ABZ0ZQT5_9ACTN</name>
<dbReference type="InterPro" id="IPR050109">
    <property type="entry name" value="HTH-type_TetR-like_transc_reg"/>
</dbReference>
<evidence type="ECO:0000313" key="6">
    <source>
        <dbReference type="EMBL" id="WQQ26666.1"/>
    </source>
</evidence>
<evidence type="ECO:0000256" key="1">
    <source>
        <dbReference type="ARBA" id="ARBA00023015"/>
    </source>
</evidence>
<organism evidence="6 7">
    <name type="scientific">Nocardioides bizhenqiangii</name>
    <dbReference type="NCBI Taxonomy" id="3095076"/>
    <lineage>
        <taxon>Bacteria</taxon>
        <taxon>Bacillati</taxon>
        <taxon>Actinomycetota</taxon>
        <taxon>Actinomycetes</taxon>
        <taxon>Propionibacteriales</taxon>
        <taxon>Nocardioidaceae</taxon>
        <taxon>Nocardioides</taxon>
    </lineage>
</organism>
<evidence type="ECO:0000256" key="2">
    <source>
        <dbReference type="ARBA" id="ARBA00023125"/>
    </source>
</evidence>
<dbReference type="PROSITE" id="PS50977">
    <property type="entry name" value="HTH_TETR_2"/>
    <property type="match status" value="1"/>
</dbReference>
<dbReference type="EMBL" id="CP141059">
    <property type="protein sequence ID" value="WQQ26666.1"/>
    <property type="molecule type" value="Genomic_DNA"/>
</dbReference>
<dbReference type="InterPro" id="IPR009057">
    <property type="entry name" value="Homeodomain-like_sf"/>
</dbReference>
<dbReference type="Gene3D" id="1.10.10.60">
    <property type="entry name" value="Homeodomain-like"/>
    <property type="match status" value="1"/>
</dbReference>
<proteinExistence type="predicted"/>
<accession>A0ABZ0ZQT5</accession>
<dbReference type="PANTHER" id="PTHR30055:SF234">
    <property type="entry name" value="HTH-TYPE TRANSCRIPTIONAL REGULATOR BETI"/>
    <property type="match status" value="1"/>
</dbReference>
<protein>
    <submittedName>
        <fullName evidence="6">TetR/AcrR family transcriptional regulator</fullName>
    </submittedName>
</protein>
<dbReference type="InterPro" id="IPR001647">
    <property type="entry name" value="HTH_TetR"/>
</dbReference>
<evidence type="ECO:0000259" key="5">
    <source>
        <dbReference type="PROSITE" id="PS50977"/>
    </source>
</evidence>
<keyword evidence="2 4" id="KW-0238">DNA-binding</keyword>
<dbReference type="Gene3D" id="1.10.357.10">
    <property type="entry name" value="Tetracycline Repressor, domain 2"/>
    <property type="match status" value="1"/>
</dbReference>
<dbReference type="Proteomes" id="UP001327225">
    <property type="component" value="Chromosome"/>
</dbReference>
<dbReference type="Pfam" id="PF00440">
    <property type="entry name" value="TetR_N"/>
    <property type="match status" value="1"/>
</dbReference>
<keyword evidence="3" id="KW-0804">Transcription</keyword>
<keyword evidence="7" id="KW-1185">Reference proteome</keyword>
<dbReference type="RefSeq" id="WP_322937513.1">
    <property type="nucleotide sequence ID" value="NZ_CP141059.1"/>
</dbReference>
<keyword evidence="1" id="KW-0805">Transcription regulation</keyword>
<evidence type="ECO:0000256" key="3">
    <source>
        <dbReference type="ARBA" id="ARBA00023163"/>
    </source>
</evidence>
<dbReference type="SUPFAM" id="SSF46689">
    <property type="entry name" value="Homeodomain-like"/>
    <property type="match status" value="1"/>
</dbReference>
<reference evidence="7" key="1">
    <citation type="submission" date="2023-12" db="EMBL/GenBank/DDBJ databases">
        <title>Novel species in genus Nocardioides.</title>
        <authorList>
            <person name="Zhou H."/>
        </authorList>
    </citation>
    <scope>NUCLEOTIDE SEQUENCE [LARGE SCALE GENOMIC DNA]</scope>
    <source>
        <strain evidence="7">HM61</strain>
    </source>
</reference>
<evidence type="ECO:0000256" key="4">
    <source>
        <dbReference type="PROSITE-ProRule" id="PRU00335"/>
    </source>
</evidence>